<reference evidence="2" key="1">
    <citation type="submission" date="2020-11" db="EMBL/GenBank/DDBJ databases">
        <authorList>
            <person name="Tran Van P."/>
        </authorList>
    </citation>
    <scope>NUCLEOTIDE SEQUENCE</scope>
</reference>
<accession>A0A7R9J9M4</accession>
<organism evidence="2">
    <name type="scientific">Timema californicum</name>
    <name type="common">California timema</name>
    <name type="synonym">Walking stick</name>
    <dbReference type="NCBI Taxonomy" id="61474"/>
    <lineage>
        <taxon>Eukaryota</taxon>
        <taxon>Metazoa</taxon>
        <taxon>Ecdysozoa</taxon>
        <taxon>Arthropoda</taxon>
        <taxon>Hexapoda</taxon>
        <taxon>Insecta</taxon>
        <taxon>Pterygota</taxon>
        <taxon>Neoptera</taxon>
        <taxon>Polyneoptera</taxon>
        <taxon>Phasmatodea</taxon>
        <taxon>Timematodea</taxon>
        <taxon>Timematoidea</taxon>
        <taxon>Timematidae</taxon>
        <taxon>Timema</taxon>
    </lineage>
</organism>
<feature type="signal peptide" evidence="1">
    <location>
        <begin position="1"/>
        <end position="21"/>
    </location>
</feature>
<feature type="chain" id="PRO_5031074383" evidence="1">
    <location>
        <begin position="22"/>
        <end position="135"/>
    </location>
</feature>
<gene>
    <name evidence="2" type="ORF">TCMB3V08_LOCUS7658</name>
</gene>
<evidence type="ECO:0000313" key="2">
    <source>
        <dbReference type="EMBL" id="CAD7575059.1"/>
    </source>
</evidence>
<dbReference type="EMBL" id="OE182891">
    <property type="protein sequence ID" value="CAD7575059.1"/>
    <property type="molecule type" value="Genomic_DNA"/>
</dbReference>
<proteinExistence type="predicted"/>
<protein>
    <submittedName>
        <fullName evidence="2">(California timema) hypothetical protein</fullName>
    </submittedName>
</protein>
<name>A0A7R9J9M4_TIMCA</name>
<sequence>MENHMFAEFCLILVFTGATHTGTVKCPEDGAVIVPKHLTNALVVLSSTAENGEIEVRISEKPPSVHPTEIRTSISPSSAVELNTTSALANYATEAGRRSLGLLRRYFEEARVETSAGVTTHSRMSRHEGAWYYPP</sequence>
<dbReference type="AlphaFoldDB" id="A0A7R9J9M4"/>
<keyword evidence="1" id="KW-0732">Signal</keyword>
<evidence type="ECO:0000256" key="1">
    <source>
        <dbReference type="SAM" id="SignalP"/>
    </source>
</evidence>